<gene>
    <name evidence="1" type="ORF">ANAPHAGO_00942</name>
</gene>
<organism evidence="1 2">
    <name type="scientific">Anaplasma phagocytophilum</name>
    <name type="common">Ehrlichia phagocytophila</name>
    <dbReference type="NCBI Taxonomy" id="948"/>
    <lineage>
        <taxon>Bacteria</taxon>
        <taxon>Pseudomonadati</taxon>
        <taxon>Pseudomonadota</taxon>
        <taxon>Alphaproteobacteria</taxon>
        <taxon>Rickettsiales</taxon>
        <taxon>Anaplasmataceae</taxon>
        <taxon>Anaplasma</taxon>
        <taxon>phagocytophilum group</taxon>
    </lineage>
</organism>
<protein>
    <submittedName>
        <fullName evidence="1">Uncharacterized protein</fullName>
    </submittedName>
</protein>
<dbReference type="AlphaFoldDB" id="A0A098EH16"/>
<dbReference type="Proteomes" id="UP000055047">
    <property type="component" value="Unassembled WGS sequence"/>
</dbReference>
<name>A0A098EH16_ANAPH</name>
<proteinExistence type="predicted"/>
<reference evidence="1 2" key="1">
    <citation type="submission" date="2014-09" db="EMBL/GenBank/DDBJ databases">
        <authorList>
            <person name="Loux Valentin"/>
            <person name="Dugat Thibaut"/>
        </authorList>
    </citation>
    <scope>NUCLEOTIDE SEQUENCE [LARGE SCALE GENOMIC DNA]</scope>
    <source>
        <strain evidence="1 2">BOV-10_179</strain>
    </source>
</reference>
<sequence length="71" mass="8595">MFLNSQSLCLVNLQHQHRHCYVLVLNSMMHKFLLIDRELLVEISSHLLNKREVHSLSPISRYLAFYMQIWR</sequence>
<dbReference type="EMBL" id="CCXQ01000043">
    <property type="protein sequence ID" value="CEG20606.1"/>
    <property type="molecule type" value="Genomic_DNA"/>
</dbReference>
<accession>A0A098EH16</accession>
<evidence type="ECO:0000313" key="2">
    <source>
        <dbReference type="Proteomes" id="UP000055047"/>
    </source>
</evidence>
<evidence type="ECO:0000313" key="1">
    <source>
        <dbReference type="EMBL" id="CEG20606.1"/>
    </source>
</evidence>